<gene>
    <name evidence="1" type="ORF">SAMN05443244_2649</name>
</gene>
<evidence type="ECO:0000313" key="1">
    <source>
        <dbReference type="EMBL" id="SEC09964.1"/>
    </source>
</evidence>
<dbReference type="RefSeq" id="WP_074654476.1">
    <property type="nucleotide sequence ID" value="NZ_FNSD01000001.1"/>
</dbReference>
<sequence length="69" mass="8567">MLCLILIVLFFSRRYYWNGYGPYNYYGAPYCGGYPYNAYPYGAYSYYDPYWRYARYYGYRGVYQPYRGY</sequence>
<organism evidence="1 2">
    <name type="scientific">Terriglobus roseus</name>
    <dbReference type="NCBI Taxonomy" id="392734"/>
    <lineage>
        <taxon>Bacteria</taxon>
        <taxon>Pseudomonadati</taxon>
        <taxon>Acidobacteriota</taxon>
        <taxon>Terriglobia</taxon>
        <taxon>Terriglobales</taxon>
        <taxon>Acidobacteriaceae</taxon>
        <taxon>Terriglobus</taxon>
    </lineage>
</organism>
<proteinExistence type="predicted"/>
<protein>
    <submittedName>
        <fullName evidence="1">Uncharacterized protein</fullName>
    </submittedName>
</protein>
<accession>A0A1H4PRS4</accession>
<dbReference type="Proteomes" id="UP000182409">
    <property type="component" value="Unassembled WGS sequence"/>
</dbReference>
<reference evidence="1 2" key="1">
    <citation type="submission" date="2016-10" db="EMBL/GenBank/DDBJ databases">
        <authorList>
            <person name="de Groot N.N."/>
        </authorList>
    </citation>
    <scope>NUCLEOTIDE SEQUENCE [LARGE SCALE GENOMIC DNA]</scope>
    <source>
        <strain evidence="1 2">AB35.6</strain>
    </source>
</reference>
<dbReference type="EMBL" id="FNSD01000001">
    <property type="protein sequence ID" value="SEC09964.1"/>
    <property type="molecule type" value="Genomic_DNA"/>
</dbReference>
<dbReference type="AlphaFoldDB" id="A0A1H4PRS4"/>
<evidence type="ECO:0000313" key="2">
    <source>
        <dbReference type="Proteomes" id="UP000182409"/>
    </source>
</evidence>
<name>A0A1H4PRS4_9BACT</name>